<dbReference type="PANTHER" id="PTHR30250">
    <property type="entry name" value="PST FAMILY PREDICTED COLANIC ACID TRANSPORTER"/>
    <property type="match status" value="1"/>
</dbReference>
<evidence type="ECO:0000256" key="6">
    <source>
        <dbReference type="SAM" id="Phobius"/>
    </source>
</evidence>
<feature type="transmembrane region" description="Helical" evidence="6">
    <location>
        <begin position="292"/>
        <end position="314"/>
    </location>
</feature>
<keyword evidence="3 6" id="KW-0812">Transmembrane</keyword>
<organism evidence="7">
    <name type="scientific">Candidatus Kentrum sp. MB</name>
    <dbReference type="NCBI Taxonomy" id="2138164"/>
    <lineage>
        <taxon>Bacteria</taxon>
        <taxon>Pseudomonadati</taxon>
        <taxon>Pseudomonadota</taxon>
        <taxon>Gammaproteobacteria</taxon>
        <taxon>Candidatus Kentrum</taxon>
    </lineage>
</organism>
<dbReference type="InterPro" id="IPR050833">
    <property type="entry name" value="Poly_Biosynth_Transport"/>
</dbReference>
<reference evidence="7" key="1">
    <citation type="submission" date="2019-02" db="EMBL/GenBank/DDBJ databases">
        <authorList>
            <person name="Gruber-Vodicka R. H."/>
            <person name="Seah K. B. B."/>
        </authorList>
    </citation>
    <scope>NUCLEOTIDE SEQUENCE</scope>
    <source>
        <strain evidence="7">BECK_BZ197</strain>
    </source>
</reference>
<dbReference type="PANTHER" id="PTHR30250:SF11">
    <property type="entry name" value="O-ANTIGEN TRANSPORTER-RELATED"/>
    <property type="match status" value="1"/>
</dbReference>
<dbReference type="AlphaFoldDB" id="A0A450XES4"/>
<accession>A0A450XES4</accession>
<keyword evidence="2" id="KW-1003">Cell membrane</keyword>
<feature type="transmembrane region" description="Helical" evidence="6">
    <location>
        <begin position="438"/>
        <end position="457"/>
    </location>
</feature>
<keyword evidence="4 6" id="KW-1133">Transmembrane helix</keyword>
<feature type="transmembrane region" description="Helical" evidence="6">
    <location>
        <begin position="414"/>
        <end position="432"/>
    </location>
</feature>
<evidence type="ECO:0000256" key="3">
    <source>
        <dbReference type="ARBA" id="ARBA00022692"/>
    </source>
</evidence>
<gene>
    <name evidence="7" type="ORF">BECKMB1821G_GA0114241_103025</name>
</gene>
<evidence type="ECO:0000256" key="4">
    <source>
        <dbReference type="ARBA" id="ARBA00022989"/>
    </source>
</evidence>
<feature type="transmembrane region" description="Helical" evidence="6">
    <location>
        <begin position="6"/>
        <end position="29"/>
    </location>
</feature>
<evidence type="ECO:0000256" key="2">
    <source>
        <dbReference type="ARBA" id="ARBA00022475"/>
    </source>
</evidence>
<proteinExistence type="predicted"/>
<feature type="transmembrane region" description="Helical" evidence="6">
    <location>
        <begin position="356"/>
        <end position="375"/>
    </location>
</feature>
<evidence type="ECO:0000256" key="1">
    <source>
        <dbReference type="ARBA" id="ARBA00004651"/>
    </source>
</evidence>
<dbReference type="EMBL" id="CAADFO010000030">
    <property type="protein sequence ID" value="VFK27802.1"/>
    <property type="molecule type" value="Genomic_DNA"/>
</dbReference>
<feature type="transmembrane region" description="Helical" evidence="6">
    <location>
        <begin position="381"/>
        <end position="402"/>
    </location>
</feature>
<feature type="transmembrane region" description="Helical" evidence="6">
    <location>
        <begin position="250"/>
        <end position="271"/>
    </location>
</feature>
<feature type="transmembrane region" description="Helical" evidence="6">
    <location>
        <begin position="157"/>
        <end position="180"/>
    </location>
</feature>
<name>A0A450XES4_9GAMM</name>
<dbReference type="GO" id="GO:0005886">
    <property type="term" value="C:plasma membrane"/>
    <property type="evidence" value="ECO:0007669"/>
    <property type="project" value="UniProtKB-SubCell"/>
</dbReference>
<evidence type="ECO:0000256" key="5">
    <source>
        <dbReference type="ARBA" id="ARBA00023136"/>
    </source>
</evidence>
<keyword evidence="5 6" id="KW-0472">Membrane</keyword>
<sequence>MGSSILQNLTALASSQFLAIGIRFLYLLGIARMLAPDEVGIYLYGSALCLGAGSISLFGQGEFLIRRLGGHGGISLPVLHHSLTLALSSTFIVTAGLVLFVWASEPDPLVRLVLLCFVAAMLARVIVLWGRLVYIAIKHTTWIPRYEVIFHGTEALIGVGALYAGGGLLAIGLIYLLSWIMEAGFTLRKLAREYPDALGFGYRWGYLTKVTSVSLLFLISGAAMGLFSQIAIILLRHLQPDEAFVGHFGIATRLMFILVIIPASATEAFAPHLSYSFSRGDGGRDVIPIMKIIGLVALVTAIMTAAYAPWFIALVLGPEYAEASGLLRWLCWAVTPYAVVVFLCQGLNAIDRRREVVFITATMTLTHVVLLITFFEYQSPVIATIGSIIVATVGSMVAAMYQVSRQFRSLGNEWWLKFIFVMVATYMVFEISQLPLTITAPVALATGFLLIRLVNLFDHHDINAIRRLLGRKN</sequence>
<evidence type="ECO:0000313" key="7">
    <source>
        <dbReference type="EMBL" id="VFK27802.1"/>
    </source>
</evidence>
<feature type="transmembrane region" description="Helical" evidence="6">
    <location>
        <begin position="213"/>
        <end position="238"/>
    </location>
</feature>
<comment type="subcellular location">
    <subcellularLocation>
        <location evidence="1">Cell membrane</location>
        <topology evidence="1">Multi-pass membrane protein</topology>
    </subcellularLocation>
</comment>
<feature type="transmembrane region" description="Helical" evidence="6">
    <location>
        <begin position="109"/>
        <end position="137"/>
    </location>
</feature>
<protein>
    <submittedName>
        <fullName evidence="7">Membrane protein involved in the export of O-antigen and teichoic acid</fullName>
    </submittedName>
</protein>
<feature type="transmembrane region" description="Helical" evidence="6">
    <location>
        <begin position="79"/>
        <end position="102"/>
    </location>
</feature>
<feature type="transmembrane region" description="Helical" evidence="6">
    <location>
        <begin position="326"/>
        <end position="344"/>
    </location>
</feature>
<feature type="transmembrane region" description="Helical" evidence="6">
    <location>
        <begin position="41"/>
        <end position="59"/>
    </location>
</feature>